<feature type="compositionally biased region" description="Polar residues" evidence="1">
    <location>
        <begin position="133"/>
        <end position="144"/>
    </location>
</feature>
<dbReference type="InterPro" id="IPR054293">
    <property type="entry name" value="DUF7029"/>
</dbReference>
<reference evidence="5" key="1">
    <citation type="journal article" date="2015" name="Genome Announc.">
        <title>Genome sequence of the AIDS-associated pathogen Penicillium marneffei (ATCC18224) and its near taxonomic relative Talaromyces stipitatus (ATCC10500).</title>
        <authorList>
            <person name="Nierman W.C."/>
            <person name="Fedorova-Abrams N.D."/>
            <person name="Andrianopoulos A."/>
        </authorList>
    </citation>
    <scope>NUCLEOTIDE SEQUENCE [LARGE SCALE GENOMIC DNA]</scope>
    <source>
        <strain evidence="5">ATCC 10500 / CBS 375.48 / QM 6759 / NRRL 1006</strain>
    </source>
</reference>
<feature type="compositionally biased region" description="Low complexity" evidence="1">
    <location>
        <begin position="95"/>
        <end position="128"/>
    </location>
</feature>
<accession>B8MEI2</accession>
<proteinExistence type="predicted"/>
<sequence>MGITYSDGILSQLGLSGKDGVNGPSDKLWTITVTSTSYTTVCPCTTGVLSLPTELTSFPTSSGFEYSSASLVSITTSSYSLGQSSLTPEESGAASTYSPSVTSHSSRPSQSFVSSSSAVNQNSSSSSRYIHGSTETSIPSVSGYTSSPCTNTIVGSTHIPSGFQSSSVIRPSASSTPAQSIGPQYLSSTILSQTSAAYASTGLSGSFQLSSSSSVPIRSSSSARITPSQTVRSSSAIPHPSSTQTPLILYVEPSQLVRKRQTYNSAVLIGSGSLTASCANADVFHVDGTSLYDGDFLVSTNPGVLQTKFIGSQIPGTISGSFSVAKNMLAWTNDAFPAGQALFCVSDDIVYAVFDGNLPSGCTQVSIAAVPYSSICSGGTASSSFHPITPSPTSTATSIPTCAAGSDPELSTTVLPALDPNIDLSSLLNLSPSMYATLYYAQPYGSTIVQVVYTMLYSQVTLENSQNIDTVTCSGGNTMTIVTKTKVAYNIINQWPQSDLILITNTASCNSASQRGVYTVTSYTTDESNLTITLKISAATWTDVSETMQISYGTGDTNSPSSISYTPSCSAPIATTTSLGSATSTDVSYVDLTPEEKNIVAYLTKNNTYDDNGNIAVTMPASTSNLTAPSYNPASNSSEQAALEDALQTAGLPSPDSLWHKTANNLAGHCSNGVYVPPTTVFTKRDLPLIQHNAATAKDSRRVLAKRSGDINDSKWWKYLWEGGCNDIVDEIIKAINKEAGEIVELICAMKELYDDVDEAYQNRDAIKCVFTGCYLEETIATYWNYTYSWTADFDIPPQTIVSSRVGTVKCVDCSLSFSEVQFVGSVMITTKTGAVESAYMTPTMSWTADLVMSLDTTGAWSNEWDYTFSTLNFNNPITVPGEFTITPSMIYSLGVQWSTTDAVSFTGGASMSVNSGSMYLDFKESTATQISNWSPHVQYTYPVFTTAATVSFIPIMRSSLSIAVEIQNQPYKAQPIYINTASAVGFNAALIETDGGACPAGQLMMTSYTDVSSNVSFSGGPSQVLSNTGDVAGQMKCFAVPNDIPTVDEVNSLRSQGAAFCTSYLSYTPPTKVAYAVTTTTGPSTTHITLPTTISTSSTVYVFPTITSVFVQTTTVNPTSYVTASGSQSLGDSYMRKRALETAAPMRVNNNPIKPTQPPAAHQLLARTITSTPAFVSTWDASKLSLGCSQVATGTVTTTFYSSTTTAYSGVVTSTAYSTVDVLGKLYTNTFERVVVSYTATTITGATTATATATTASSCPLQTQVSCFTITGTGPDHINGKQLYMSDGQASPVWGGWGAGYELATFYLTCSGDLVALPSMKVLSTAADMWIEFGNFTSSSSPTNQRCIQDTAAGTLSCGAGWYAMKPVATTINDFRAFSGYWQPIWSDGSNNDILTPITLTYNNATCPCQY</sequence>
<dbReference type="GeneID" id="8103657"/>
<feature type="compositionally biased region" description="Polar residues" evidence="1">
    <location>
        <begin position="223"/>
        <end position="242"/>
    </location>
</feature>
<dbReference type="STRING" id="441959.B8MEI2"/>
<dbReference type="OrthoDB" id="3565477at2759"/>
<protein>
    <submittedName>
        <fullName evidence="4">Uncharacterized protein</fullName>
    </submittedName>
</protein>
<dbReference type="eggNOG" id="ENOG502SR1G">
    <property type="taxonomic scope" value="Eukaryota"/>
</dbReference>
<keyword evidence="5" id="KW-1185">Reference proteome</keyword>
<dbReference type="Pfam" id="PF22974">
    <property type="entry name" value="DUF7029"/>
    <property type="match status" value="1"/>
</dbReference>
<feature type="region of interest" description="Disordered" evidence="1">
    <location>
        <begin position="83"/>
        <end position="144"/>
    </location>
</feature>
<evidence type="ECO:0000313" key="5">
    <source>
        <dbReference type="Proteomes" id="UP000001745"/>
    </source>
</evidence>
<dbReference type="Proteomes" id="UP000001745">
    <property type="component" value="Unassembled WGS sequence"/>
</dbReference>
<dbReference type="InterPro" id="IPR057230">
    <property type="entry name" value="DUF7908"/>
</dbReference>
<evidence type="ECO:0000259" key="3">
    <source>
        <dbReference type="Pfam" id="PF25485"/>
    </source>
</evidence>
<feature type="domain" description="DUF7908" evidence="3">
    <location>
        <begin position="243"/>
        <end position="372"/>
    </location>
</feature>
<evidence type="ECO:0000256" key="1">
    <source>
        <dbReference type="SAM" id="MobiDB-lite"/>
    </source>
</evidence>
<name>B8MEI2_TALSN</name>
<feature type="region of interest" description="Disordered" evidence="1">
    <location>
        <begin position="212"/>
        <end position="242"/>
    </location>
</feature>
<dbReference type="OMA" id="INDETWW"/>
<dbReference type="EMBL" id="EQ962656">
    <property type="protein sequence ID" value="EED16609.1"/>
    <property type="molecule type" value="Genomic_DNA"/>
</dbReference>
<organism evidence="4 5">
    <name type="scientific">Talaromyces stipitatus (strain ATCC 10500 / CBS 375.48 / QM 6759 / NRRL 1006)</name>
    <name type="common">Penicillium stipitatum</name>
    <dbReference type="NCBI Taxonomy" id="441959"/>
    <lineage>
        <taxon>Eukaryota</taxon>
        <taxon>Fungi</taxon>
        <taxon>Dikarya</taxon>
        <taxon>Ascomycota</taxon>
        <taxon>Pezizomycotina</taxon>
        <taxon>Eurotiomycetes</taxon>
        <taxon>Eurotiomycetidae</taxon>
        <taxon>Eurotiales</taxon>
        <taxon>Trichocomaceae</taxon>
        <taxon>Talaromyces</taxon>
        <taxon>Talaromyces sect. Talaromyces</taxon>
    </lineage>
</organism>
<evidence type="ECO:0000313" key="4">
    <source>
        <dbReference type="EMBL" id="EED16609.1"/>
    </source>
</evidence>
<dbReference type="InParanoid" id="B8MEI2"/>
<evidence type="ECO:0000259" key="2">
    <source>
        <dbReference type="Pfam" id="PF22974"/>
    </source>
</evidence>
<dbReference type="RefSeq" id="XP_002483843.1">
    <property type="nucleotide sequence ID" value="XM_002483798.1"/>
</dbReference>
<feature type="domain" description="DUF7029" evidence="2">
    <location>
        <begin position="455"/>
        <end position="548"/>
    </location>
</feature>
<dbReference type="HOGENOM" id="CLU_253597_0_0_1"/>
<feature type="compositionally biased region" description="Low complexity" evidence="1">
    <location>
        <begin position="212"/>
        <end position="222"/>
    </location>
</feature>
<gene>
    <name evidence="4" type="ORF">TSTA_016840</name>
</gene>
<dbReference type="VEuPathDB" id="FungiDB:TSTA_016840"/>
<dbReference type="Pfam" id="PF25485">
    <property type="entry name" value="DUF7908"/>
    <property type="match status" value="1"/>
</dbReference>